<evidence type="ECO:0000256" key="1">
    <source>
        <dbReference type="SAM" id="Phobius"/>
    </source>
</evidence>
<keyword evidence="3" id="KW-1185">Reference proteome</keyword>
<reference evidence="2 3" key="1">
    <citation type="submission" date="2017-05" db="EMBL/GenBank/DDBJ databases">
        <title>Genome of Chryseobacterium haifense.</title>
        <authorList>
            <person name="Newman J.D."/>
        </authorList>
    </citation>
    <scope>NUCLEOTIDE SEQUENCE [LARGE SCALE GENOMIC DNA]</scope>
    <source>
        <strain evidence="2 3">DSM 19056</strain>
    </source>
</reference>
<dbReference type="EMBL" id="JASZ02000006">
    <property type="protein sequence ID" value="OWK98694.1"/>
    <property type="molecule type" value="Genomic_DNA"/>
</dbReference>
<organism evidence="2 3">
    <name type="scientific">Kaistella haifensis DSM 19056</name>
    <dbReference type="NCBI Taxonomy" id="1450526"/>
    <lineage>
        <taxon>Bacteria</taxon>
        <taxon>Pseudomonadati</taxon>
        <taxon>Bacteroidota</taxon>
        <taxon>Flavobacteriia</taxon>
        <taxon>Flavobacteriales</taxon>
        <taxon>Weeksellaceae</taxon>
        <taxon>Chryseobacterium group</taxon>
        <taxon>Kaistella</taxon>
    </lineage>
</organism>
<keyword evidence="1" id="KW-0812">Transmembrane</keyword>
<protein>
    <submittedName>
        <fullName evidence="2">Uncharacterized protein</fullName>
    </submittedName>
</protein>
<comment type="caution">
    <text evidence="2">The sequence shown here is derived from an EMBL/GenBank/DDBJ whole genome shotgun (WGS) entry which is preliminary data.</text>
</comment>
<sequence>MRNRTQEKFLQISIFILTLVMIILRFLLNEKGRVNPQSWSEDFSSDFLYLKLFDFFWLTC</sequence>
<name>A0A246BAJ0_9FLAO</name>
<gene>
    <name evidence="2" type="ORF">AP75_04315</name>
</gene>
<accession>A0A246BAJ0</accession>
<evidence type="ECO:0000313" key="2">
    <source>
        <dbReference type="EMBL" id="OWK98694.1"/>
    </source>
</evidence>
<proteinExistence type="predicted"/>
<dbReference type="Proteomes" id="UP000197587">
    <property type="component" value="Unassembled WGS sequence"/>
</dbReference>
<keyword evidence="1" id="KW-0472">Membrane</keyword>
<evidence type="ECO:0000313" key="3">
    <source>
        <dbReference type="Proteomes" id="UP000197587"/>
    </source>
</evidence>
<keyword evidence="1" id="KW-1133">Transmembrane helix</keyword>
<feature type="transmembrane region" description="Helical" evidence="1">
    <location>
        <begin position="9"/>
        <end position="28"/>
    </location>
</feature>
<dbReference type="AlphaFoldDB" id="A0A246BAJ0"/>